<organism evidence="2 3">
    <name type="scientific">Anopheles quadriannulatus</name>
    <name type="common">Mosquito</name>
    <dbReference type="NCBI Taxonomy" id="34691"/>
    <lineage>
        <taxon>Eukaryota</taxon>
        <taxon>Metazoa</taxon>
        <taxon>Ecdysozoa</taxon>
        <taxon>Arthropoda</taxon>
        <taxon>Hexapoda</taxon>
        <taxon>Insecta</taxon>
        <taxon>Pterygota</taxon>
        <taxon>Neoptera</taxon>
        <taxon>Endopterygota</taxon>
        <taxon>Diptera</taxon>
        <taxon>Nematocera</taxon>
        <taxon>Culicoidea</taxon>
        <taxon>Culicidae</taxon>
        <taxon>Anophelinae</taxon>
        <taxon>Anopheles</taxon>
    </lineage>
</organism>
<evidence type="ECO:0000313" key="3">
    <source>
        <dbReference type="Proteomes" id="UP000076407"/>
    </source>
</evidence>
<evidence type="ECO:0000313" key="2">
    <source>
        <dbReference type="EnsemblMetazoa" id="AQUA015095-PA"/>
    </source>
</evidence>
<protein>
    <submittedName>
        <fullName evidence="2">Uncharacterized protein</fullName>
    </submittedName>
</protein>
<feature type="transmembrane region" description="Helical" evidence="1">
    <location>
        <begin position="23"/>
        <end position="40"/>
    </location>
</feature>
<keyword evidence="1" id="KW-1133">Transmembrane helix</keyword>
<keyword evidence="1" id="KW-0472">Membrane</keyword>
<reference evidence="2" key="1">
    <citation type="submission" date="2020-05" db="UniProtKB">
        <authorList>
            <consortium name="EnsemblMetazoa"/>
        </authorList>
    </citation>
    <scope>IDENTIFICATION</scope>
    <source>
        <strain evidence="2">SANGQUA</strain>
    </source>
</reference>
<name>A0A182XTF6_ANOQN</name>
<sequence length="104" mass="11686">VYVCVCVCGKKTAKPGGQKQHNLVALLILCLFFCKYSRYFRKKLSNKNQIEVLYYPFCKAGSKPLSKKCVQNFTSLIVIPPCSVSKQNWSPAGEGYSVVFPQLN</sequence>
<keyword evidence="1" id="KW-0812">Transmembrane</keyword>
<evidence type="ECO:0000256" key="1">
    <source>
        <dbReference type="SAM" id="Phobius"/>
    </source>
</evidence>
<accession>A0A182XTF6</accession>
<keyword evidence="3" id="KW-1185">Reference proteome</keyword>
<proteinExistence type="predicted"/>
<dbReference type="EnsemblMetazoa" id="AQUA015095-RA">
    <property type="protein sequence ID" value="AQUA015095-PA"/>
    <property type="gene ID" value="AQUA015095"/>
</dbReference>
<dbReference type="Proteomes" id="UP000076407">
    <property type="component" value="Unassembled WGS sequence"/>
</dbReference>
<dbReference type="VEuPathDB" id="VectorBase:AQUA015095"/>
<dbReference type="AlphaFoldDB" id="A0A182XTF6"/>